<reference evidence="1 2" key="1">
    <citation type="journal article" date="2017" name="Front. Genet.">
        <title>Draft sequencing of the heterozygous diploid genome of Satsuma (Citrus unshiu Marc.) using a hybrid assembly approach.</title>
        <authorList>
            <person name="Shimizu T."/>
            <person name="Tanizawa Y."/>
            <person name="Mochizuki T."/>
            <person name="Nagasaki H."/>
            <person name="Yoshioka T."/>
            <person name="Toyoda A."/>
            <person name="Fujiyama A."/>
            <person name="Kaminuma E."/>
            <person name="Nakamura Y."/>
        </authorList>
    </citation>
    <scope>NUCLEOTIDE SEQUENCE [LARGE SCALE GENOMIC DNA]</scope>
    <source>
        <strain evidence="2">cv. Miyagawa wase</strain>
    </source>
</reference>
<name>A0A2H5QNW1_CITUN</name>
<organism evidence="1 2">
    <name type="scientific">Citrus unshiu</name>
    <name type="common">Satsuma mandarin</name>
    <name type="synonym">Citrus nobilis var. unshiu</name>
    <dbReference type="NCBI Taxonomy" id="55188"/>
    <lineage>
        <taxon>Eukaryota</taxon>
        <taxon>Viridiplantae</taxon>
        <taxon>Streptophyta</taxon>
        <taxon>Embryophyta</taxon>
        <taxon>Tracheophyta</taxon>
        <taxon>Spermatophyta</taxon>
        <taxon>Magnoliopsida</taxon>
        <taxon>eudicotyledons</taxon>
        <taxon>Gunneridae</taxon>
        <taxon>Pentapetalae</taxon>
        <taxon>rosids</taxon>
        <taxon>malvids</taxon>
        <taxon>Sapindales</taxon>
        <taxon>Rutaceae</taxon>
        <taxon>Aurantioideae</taxon>
        <taxon>Citrus</taxon>
    </lineage>
</organism>
<evidence type="ECO:0000313" key="2">
    <source>
        <dbReference type="Proteomes" id="UP000236630"/>
    </source>
</evidence>
<feature type="non-terminal residue" evidence="1">
    <location>
        <position position="114"/>
    </location>
</feature>
<feature type="non-terminal residue" evidence="1">
    <location>
        <position position="1"/>
    </location>
</feature>
<comment type="caution">
    <text evidence="1">The sequence shown here is derived from an EMBL/GenBank/DDBJ whole genome shotgun (WGS) entry which is preliminary data.</text>
</comment>
<proteinExistence type="predicted"/>
<evidence type="ECO:0000313" key="1">
    <source>
        <dbReference type="EMBL" id="GAY66306.1"/>
    </source>
</evidence>
<sequence length="114" mass="13485">RWSSGKIGRACSSLLQYYSDELESLVTPEAYCNFSSQEFSAVQVVCRLFRVRYYLPMRADSQYSQVNFPTYFQLNSFFLMKIPTQYLQVNSENYFHVDLTLLVRIDIQYLAEFP</sequence>
<dbReference type="AlphaFoldDB" id="A0A2H5QNW1"/>
<dbReference type="Proteomes" id="UP000236630">
    <property type="component" value="Unassembled WGS sequence"/>
</dbReference>
<gene>
    <name evidence="1" type="ORF">CUMW_247670</name>
</gene>
<protein>
    <submittedName>
        <fullName evidence="1">Uncharacterized protein</fullName>
    </submittedName>
</protein>
<dbReference type="EMBL" id="BDQV01000563">
    <property type="protein sequence ID" value="GAY66306.1"/>
    <property type="molecule type" value="Genomic_DNA"/>
</dbReference>
<keyword evidence="2" id="KW-1185">Reference proteome</keyword>
<accession>A0A2H5QNW1</accession>